<organism evidence="4 5">
    <name type="scientific">Silvibacterium bohemicum</name>
    <dbReference type="NCBI Taxonomy" id="1577686"/>
    <lineage>
        <taxon>Bacteria</taxon>
        <taxon>Pseudomonadati</taxon>
        <taxon>Acidobacteriota</taxon>
        <taxon>Terriglobia</taxon>
        <taxon>Terriglobales</taxon>
        <taxon>Acidobacteriaceae</taxon>
        <taxon>Silvibacterium</taxon>
    </lineage>
</organism>
<sequence>MAAENSFDIVSKVDIQEVRNAIDQASKEVHARFDLKDSKSEIKLAEEDKVLQLASENEYKLKAVIEILQQKMVKRGIPLKNLEYGKVEAATGSSVRQKITLQQGIPSEKAKDIVRVIKDSKKKVQATIQGDTVRITGKDRDTLQEVIALLKGKDFGIDMQFTNFRSN</sequence>
<reference evidence="4 5" key="1">
    <citation type="submission" date="2020-08" db="EMBL/GenBank/DDBJ databases">
        <title>Genomic Encyclopedia of Type Strains, Phase IV (KMG-IV): sequencing the most valuable type-strain genomes for metagenomic binning, comparative biology and taxonomic classification.</title>
        <authorList>
            <person name="Goeker M."/>
        </authorList>
    </citation>
    <scope>NUCLEOTIDE SEQUENCE [LARGE SCALE GENOMIC DNA]</scope>
    <source>
        <strain evidence="4 5">DSM 103733</strain>
    </source>
</reference>
<dbReference type="GO" id="GO:0005829">
    <property type="term" value="C:cytosol"/>
    <property type="evidence" value="ECO:0007669"/>
    <property type="project" value="TreeGrafter"/>
</dbReference>
<evidence type="ECO:0000313" key="5">
    <source>
        <dbReference type="Proteomes" id="UP000538666"/>
    </source>
</evidence>
<keyword evidence="1 3" id="KW-0547">Nucleotide-binding</keyword>
<dbReference type="HAMAP" id="MF_00632">
    <property type="entry name" value="UPF0234"/>
    <property type="match status" value="1"/>
</dbReference>
<dbReference type="InterPro" id="IPR035570">
    <property type="entry name" value="UPF0234_N"/>
</dbReference>
<gene>
    <name evidence="4" type="ORF">HNQ77_000152</name>
</gene>
<dbReference type="Proteomes" id="UP000538666">
    <property type="component" value="Unassembled WGS sequence"/>
</dbReference>
<dbReference type="OrthoDB" id="9801447at2"/>
<evidence type="ECO:0000256" key="3">
    <source>
        <dbReference type="HAMAP-Rule" id="MF_00632"/>
    </source>
</evidence>
<protein>
    <recommendedName>
        <fullName evidence="3">Nucleotide-binding protein HNQ77_000152</fullName>
    </recommendedName>
</protein>
<evidence type="ECO:0000256" key="2">
    <source>
        <dbReference type="ARBA" id="ARBA00093450"/>
    </source>
</evidence>
<dbReference type="Gene3D" id="3.30.70.990">
    <property type="entry name" value="YajQ-like, domain 2"/>
    <property type="match status" value="1"/>
</dbReference>
<dbReference type="InterPro" id="IPR035571">
    <property type="entry name" value="UPF0234-like_C"/>
</dbReference>
<evidence type="ECO:0000256" key="1">
    <source>
        <dbReference type="ARBA" id="ARBA00022741"/>
    </source>
</evidence>
<dbReference type="SUPFAM" id="SSF89963">
    <property type="entry name" value="YajQ-like"/>
    <property type="match status" value="2"/>
</dbReference>
<dbReference type="NCBIfam" id="NF003819">
    <property type="entry name" value="PRK05412.1"/>
    <property type="match status" value="1"/>
</dbReference>
<dbReference type="EMBL" id="JACHEK010000001">
    <property type="protein sequence ID" value="MBB6142214.1"/>
    <property type="molecule type" value="Genomic_DNA"/>
</dbReference>
<dbReference type="PANTHER" id="PTHR30476:SF0">
    <property type="entry name" value="UPF0234 PROTEIN YAJQ"/>
    <property type="match status" value="1"/>
</dbReference>
<dbReference type="RefSeq" id="WP_050057475.1">
    <property type="nucleotide sequence ID" value="NZ_JACHEK010000001.1"/>
</dbReference>
<dbReference type="AlphaFoldDB" id="A0A841JW52"/>
<name>A0A841JW52_9BACT</name>
<comment type="function">
    <text evidence="3">Nucleotide-binding protein.</text>
</comment>
<dbReference type="PANTHER" id="PTHR30476">
    <property type="entry name" value="UPF0234 PROTEIN YAJQ"/>
    <property type="match status" value="1"/>
</dbReference>
<accession>A0A841JW52</accession>
<dbReference type="CDD" id="cd11740">
    <property type="entry name" value="YajQ_like"/>
    <property type="match status" value="1"/>
</dbReference>
<proteinExistence type="inferred from homology"/>
<comment type="caution">
    <text evidence="4">The sequence shown here is derived from an EMBL/GenBank/DDBJ whole genome shotgun (WGS) entry which is preliminary data.</text>
</comment>
<dbReference type="InterPro" id="IPR036183">
    <property type="entry name" value="YajQ-like_sf"/>
</dbReference>
<keyword evidence="5" id="KW-1185">Reference proteome</keyword>
<dbReference type="Pfam" id="PF04461">
    <property type="entry name" value="YajQ"/>
    <property type="match status" value="1"/>
</dbReference>
<evidence type="ECO:0000313" key="4">
    <source>
        <dbReference type="EMBL" id="MBB6142214.1"/>
    </source>
</evidence>
<dbReference type="InterPro" id="IPR007551">
    <property type="entry name" value="YajQ/Smlt4090-like"/>
</dbReference>
<comment type="similarity">
    <text evidence="2 3">Belongs to the YajQ family.</text>
</comment>
<dbReference type="Gene3D" id="3.30.70.860">
    <property type="match status" value="1"/>
</dbReference>
<dbReference type="GO" id="GO:0000166">
    <property type="term" value="F:nucleotide binding"/>
    <property type="evidence" value="ECO:0007669"/>
    <property type="project" value="UniProtKB-UniRule"/>
</dbReference>